<sequence>MEVKASRKMFSVVMAVLMFSTFVADAVDCAKFCAEICSGNENPIACYDACIKRCGKSDGLVPPELGHCKLGCVASTCFDQRSDVKKVEAYKEKVEACADSCSESCQKSYVRH</sequence>
<evidence type="ECO:0000313" key="3">
    <source>
        <dbReference type="Proteomes" id="UP000806378"/>
    </source>
</evidence>
<dbReference type="Proteomes" id="UP000806378">
    <property type="component" value="Unassembled WGS sequence"/>
</dbReference>
<dbReference type="OrthoDB" id="1768927at2759"/>
<dbReference type="AlphaFoldDB" id="A0A8T0CPN8"/>
<dbReference type="InterPro" id="IPR038975">
    <property type="entry name" value="THNL"/>
</dbReference>
<dbReference type="PANTHER" id="PTHR36312">
    <property type="entry name" value="THIONIN-LIKE PROTEIN 1"/>
    <property type="match status" value="1"/>
</dbReference>
<dbReference type="EMBL" id="MU090476">
    <property type="protein sequence ID" value="KAF7847825.1"/>
    <property type="molecule type" value="Genomic_DNA"/>
</dbReference>
<evidence type="ECO:0000313" key="2">
    <source>
        <dbReference type="EMBL" id="KAF7847825.1"/>
    </source>
</evidence>
<feature type="signal peptide" evidence="1">
    <location>
        <begin position="1"/>
        <end position="26"/>
    </location>
</feature>
<organism evidence="2 3">
    <name type="scientific">Corymbia citriodora subsp. variegata</name>
    <dbReference type="NCBI Taxonomy" id="360336"/>
    <lineage>
        <taxon>Eukaryota</taxon>
        <taxon>Viridiplantae</taxon>
        <taxon>Streptophyta</taxon>
        <taxon>Embryophyta</taxon>
        <taxon>Tracheophyta</taxon>
        <taxon>Spermatophyta</taxon>
        <taxon>Magnoliopsida</taxon>
        <taxon>eudicotyledons</taxon>
        <taxon>Gunneridae</taxon>
        <taxon>Pentapetalae</taxon>
        <taxon>rosids</taxon>
        <taxon>malvids</taxon>
        <taxon>Myrtales</taxon>
        <taxon>Myrtaceae</taxon>
        <taxon>Myrtoideae</taxon>
        <taxon>Eucalypteae</taxon>
        <taxon>Corymbia</taxon>
    </lineage>
</organism>
<gene>
    <name evidence="2" type="ORF">BT93_L2539</name>
</gene>
<accession>A0A8T0CPN8</accession>
<dbReference type="PANTHER" id="PTHR36312:SF1">
    <property type="entry name" value="OS01G0594500 PROTEIN"/>
    <property type="match status" value="1"/>
</dbReference>
<dbReference type="Gramene" id="rna-gnl|WGS:JABURB|Cocit.L2539.1">
    <property type="protein sequence ID" value="cds-KAF7847825.1"/>
    <property type="gene ID" value="gene-BT93_L2539"/>
</dbReference>
<evidence type="ECO:0000256" key="1">
    <source>
        <dbReference type="SAM" id="SignalP"/>
    </source>
</evidence>
<comment type="caution">
    <text evidence="2">The sequence shown here is derived from an EMBL/GenBank/DDBJ whole genome shotgun (WGS) entry which is preliminary data.</text>
</comment>
<reference evidence="2" key="1">
    <citation type="submission" date="2020-05" db="EMBL/GenBank/DDBJ databases">
        <title>WGS assembly of Corymbia citriodora subspecies variegata.</title>
        <authorList>
            <person name="Barry K."/>
            <person name="Hundley H."/>
            <person name="Shu S."/>
            <person name="Jenkins J."/>
            <person name="Grimwood J."/>
            <person name="Baten A."/>
        </authorList>
    </citation>
    <scope>NUCLEOTIDE SEQUENCE</scope>
    <source>
        <strain evidence="2">CV2-018</strain>
    </source>
</reference>
<name>A0A8T0CPN8_CORYI</name>
<feature type="chain" id="PRO_5035842347" evidence="1">
    <location>
        <begin position="27"/>
        <end position="112"/>
    </location>
</feature>
<protein>
    <submittedName>
        <fullName evidence="2">Uncharacterized protein</fullName>
    </submittedName>
</protein>
<keyword evidence="3" id="KW-1185">Reference proteome</keyword>
<keyword evidence="1" id="KW-0732">Signal</keyword>
<proteinExistence type="predicted"/>